<comment type="caution">
    <text evidence="2">The sequence shown here is derived from an EMBL/GenBank/DDBJ whole genome shotgun (WGS) entry which is preliminary data.</text>
</comment>
<dbReference type="OrthoDB" id="3054497at2759"/>
<dbReference type="Proteomes" id="UP000765509">
    <property type="component" value="Unassembled WGS sequence"/>
</dbReference>
<feature type="region of interest" description="Disordered" evidence="1">
    <location>
        <begin position="84"/>
        <end position="118"/>
    </location>
</feature>
<gene>
    <name evidence="2" type="ORF">O181_031008</name>
</gene>
<proteinExistence type="predicted"/>
<sequence length="134" mass="14676">MEKQDVWNAIDKKQGMKTISHCWVFDTKLYEAGNVKQFEACLVACSNRQCPGIDCMQTYAPTPSLGRCLSSAMESMLFGHEQCLPLQPSGQDHPHGTANSFPPIAQRESSTSKESSIQHEAGRSLLVAAFIGCP</sequence>
<name>A0A9Q3CYS4_9BASI</name>
<dbReference type="EMBL" id="AVOT02011007">
    <property type="protein sequence ID" value="MBW0491293.1"/>
    <property type="molecule type" value="Genomic_DNA"/>
</dbReference>
<evidence type="ECO:0000313" key="2">
    <source>
        <dbReference type="EMBL" id="MBW0491293.1"/>
    </source>
</evidence>
<reference evidence="2" key="1">
    <citation type="submission" date="2021-03" db="EMBL/GenBank/DDBJ databases">
        <title>Draft genome sequence of rust myrtle Austropuccinia psidii MF-1, a brazilian biotype.</title>
        <authorList>
            <person name="Quecine M.C."/>
            <person name="Pachon D.M.R."/>
            <person name="Bonatelli M.L."/>
            <person name="Correr F.H."/>
            <person name="Franceschini L.M."/>
            <person name="Leite T.F."/>
            <person name="Margarido G.R.A."/>
            <person name="Almeida C.A."/>
            <person name="Ferrarezi J.A."/>
            <person name="Labate C.A."/>
        </authorList>
    </citation>
    <scope>NUCLEOTIDE SEQUENCE</scope>
    <source>
        <strain evidence="2">MF-1</strain>
    </source>
</reference>
<keyword evidence="3" id="KW-1185">Reference proteome</keyword>
<organism evidence="2 3">
    <name type="scientific">Austropuccinia psidii MF-1</name>
    <dbReference type="NCBI Taxonomy" id="1389203"/>
    <lineage>
        <taxon>Eukaryota</taxon>
        <taxon>Fungi</taxon>
        <taxon>Dikarya</taxon>
        <taxon>Basidiomycota</taxon>
        <taxon>Pucciniomycotina</taxon>
        <taxon>Pucciniomycetes</taxon>
        <taxon>Pucciniales</taxon>
        <taxon>Sphaerophragmiaceae</taxon>
        <taxon>Austropuccinia</taxon>
    </lineage>
</organism>
<evidence type="ECO:0000256" key="1">
    <source>
        <dbReference type="SAM" id="MobiDB-lite"/>
    </source>
</evidence>
<dbReference type="AlphaFoldDB" id="A0A9Q3CYS4"/>
<evidence type="ECO:0008006" key="4">
    <source>
        <dbReference type="Google" id="ProtNLM"/>
    </source>
</evidence>
<accession>A0A9Q3CYS4</accession>
<evidence type="ECO:0000313" key="3">
    <source>
        <dbReference type="Proteomes" id="UP000765509"/>
    </source>
</evidence>
<protein>
    <recommendedName>
        <fullName evidence="4">Reverse transcriptase Ty1/copia-type domain-containing protein</fullName>
    </recommendedName>
</protein>